<dbReference type="AlphaFoldDB" id="A0A485P1V5"/>
<reference evidence="1 2" key="1">
    <citation type="submission" date="2019-01" db="EMBL/GenBank/DDBJ databases">
        <authorList>
            <person name="Alioto T."/>
            <person name="Alioto T."/>
        </authorList>
    </citation>
    <scope>NUCLEOTIDE SEQUENCE [LARGE SCALE GENOMIC DNA]</scope>
</reference>
<organism evidence="1 2">
    <name type="scientific">Lynx pardinus</name>
    <name type="common">Iberian lynx</name>
    <name type="synonym">Felis pardina</name>
    <dbReference type="NCBI Taxonomy" id="191816"/>
    <lineage>
        <taxon>Eukaryota</taxon>
        <taxon>Metazoa</taxon>
        <taxon>Chordata</taxon>
        <taxon>Craniata</taxon>
        <taxon>Vertebrata</taxon>
        <taxon>Euteleostomi</taxon>
        <taxon>Mammalia</taxon>
        <taxon>Eutheria</taxon>
        <taxon>Laurasiatheria</taxon>
        <taxon>Carnivora</taxon>
        <taxon>Feliformia</taxon>
        <taxon>Felidae</taxon>
        <taxon>Felinae</taxon>
        <taxon>Lynx</taxon>
    </lineage>
</organism>
<evidence type="ECO:0000313" key="2">
    <source>
        <dbReference type="Proteomes" id="UP000386466"/>
    </source>
</evidence>
<accession>A0A485P1V5</accession>
<name>A0A485P1V5_LYNPA</name>
<dbReference type="EMBL" id="CAAGRJ010025219">
    <property type="protein sequence ID" value="VFV37936.1"/>
    <property type="molecule type" value="Genomic_DNA"/>
</dbReference>
<sequence length="94" mass="10152">MLFFTQCFGAVLDLIHLRFQHYKAKRVFAAAGQLVCVVNPTHNLKVSLVLSVTACCLPDWQNSWSEGPVSFPGAVSLRAGSEGRVAEGEGGVLF</sequence>
<protein>
    <submittedName>
        <fullName evidence="1">Seven in absentia homolog 3</fullName>
    </submittedName>
</protein>
<gene>
    <name evidence="1" type="ORF">LYPA_23C007120</name>
</gene>
<proteinExistence type="predicted"/>
<keyword evidence="2" id="KW-1185">Reference proteome</keyword>
<evidence type="ECO:0000313" key="1">
    <source>
        <dbReference type="EMBL" id="VFV37936.1"/>
    </source>
</evidence>
<dbReference type="Proteomes" id="UP000386466">
    <property type="component" value="Unassembled WGS sequence"/>
</dbReference>